<comment type="catalytic activity">
    <reaction evidence="7">
        <text>arsenic triglutathione + 2 [thioredoxin]-dithiol + 2 S-adenosyl-L-methionine + H2O = dimethylarsinous acid + 2 [thioredoxin]-disulfide + 3 glutathione + 2 S-adenosyl-L-homocysteine + 2 H(+)</text>
        <dbReference type="Rhea" id="RHEA:69464"/>
        <dbReference type="Rhea" id="RHEA-COMP:10698"/>
        <dbReference type="Rhea" id="RHEA-COMP:10700"/>
        <dbReference type="ChEBI" id="CHEBI:15377"/>
        <dbReference type="ChEBI" id="CHEBI:15378"/>
        <dbReference type="ChEBI" id="CHEBI:23808"/>
        <dbReference type="ChEBI" id="CHEBI:29950"/>
        <dbReference type="ChEBI" id="CHEBI:50058"/>
        <dbReference type="ChEBI" id="CHEBI:57856"/>
        <dbReference type="ChEBI" id="CHEBI:57925"/>
        <dbReference type="ChEBI" id="CHEBI:59789"/>
        <dbReference type="ChEBI" id="CHEBI:183640"/>
        <dbReference type="EC" id="2.1.1.137"/>
    </reaction>
</comment>
<organism evidence="11">
    <name type="scientific">Chromera velia CCMP2878</name>
    <dbReference type="NCBI Taxonomy" id="1169474"/>
    <lineage>
        <taxon>Eukaryota</taxon>
        <taxon>Sar</taxon>
        <taxon>Alveolata</taxon>
        <taxon>Colpodellida</taxon>
        <taxon>Chromeraceae</taxon>
        <taxon>Chromera</taxon>
    </lineage>
</organism>
<dbReference type="CDD" id="cd02440">
    <property type="entry name" value="AdoMet_MTases"/>
    <property type="match status" value="1"/>
</dbReference>
<dbReference type="Gene3D" id="3.40.50.150">
    <property type="entry name" value="Vaccinia Virus protein VP39"/>
    <property type="match status" value="1"/>
</dbReference>
<feature type="region of interest" description="Disordered" evidence="9">
    <location>
        <begin position="11"/>
        <end position="35"/>
    </location>
</feature>
<dbReference type="SUPFAM" id="SSF53335">
    <property type="entry name" value="S-adenosyl-L-methionine-dependent methyltransferases"/>
    <property type="match status" value="1"/>
</dbReference>
<evidence type="ECO:0000259" key="10">
    <source>
        <dbReference type="Pfam" id="PF13847"/>
    </source>
</evidence>
<evidence type="ECO:0000256" key="4">
    <source>
        <dbReference type="ARBA" id="ARBA00034521"/>
    </source>
</evidence>
<gene>
    <name evidence="11" type="ORF">Cvel_8618</name>
</gene>
<dbReference type="AlphaFoldDB" id="A0A0G4HUJ1"/>
<evidence type="ECO:0000256" key="2">
    <source>
        <dbReference type="ARBA" id="ARBA00022691"/>
    </source>
</evidence>
<dbReference type="PhylomeDB" id="A0A0G4HUJ1"/>
<comment type="catalytic activity">
    <reaction evidence="6">
        <text>arsenic triglutathione + [thioredoxin]-dithiol + S-adenosyl-L-methionine + 2 H2O = methylarsonous acid + [thioredoxin]-disulfide + 3 glutathione + S-adenosyl-L-homocysteine + H(+)</text>
        <dbReference type="Rhea" id="RHEA:69460"/>
        <dbReference type="Rhea" id="RHEA-COMP:10698"/>
        <dbReference type="Rhea" id="RHEA-COMP:10700"/>
        <dbReference type="ChEBI" id="CHEBI:15377"/>
        <dbReference type="ChEBI" id="CHEBI:15378"/>
        <dbReference type="ChEBI" id="CHEBI:17826"/>
        <dbReference type="ChEBI" id="CHEBI:29950"/>
        <dbReference type="ChEBI" id="CHEBI:50058"/>
        <dbReference type="ChEBI" id="CHEBI:57856"/>
        <dbReference type="ChEBI" id="CHEBI:57925"/>
        <dbReference type="ChEBI" id="CHEBI:59789"/>
        <dbReference type="ChEBI" id="CHEBI:183640"/>
        <dbReference type="EC" id="2.1.1.137"/>
    </reaction>
</comment>
<evidence type="ECO:0000256" key="7">
    <source>
        <dbReference type="ARBA" id="ARBA00047943"/>
    </source>
</evidence>
<feature type="domain" description="Methyltransferase" evidence="10">
    <location>
        <begin position="96"/>
        <end position="251"/>
    </location>
</feature>
<proteinExistence type="inferred from homology"/>
<evidence type="ECO:0000256" key="6">
    <source>
        <dbReference type="ARBA" id="ARBA00047941"/>
    </source>
</evidence>
<dbReference type="Gene3D" id="3.40.5.100">
    <property type="match status" value="1"/>
</dbReference>
<comment type="catalytic activity">
    <reaction evidence="8">
        <text>arsenic triglutathione + 3 [thioredoxin]-dithiol + 3 S-adenosyl-L-methionine = trimethylarsine + 3 [thioredoxin]-disulfide + 3 glutathione + 3 S-adenosyl-L-homocysteine + 3 H(+)</text>
        <dbReference type="Rhea" id="RHEA:69432"/>
        <dbReference type="Rhea" id="RHEA-COMP:10698"/>
        <dbReference type="Rhea" id="RHEA-COMP:10700"/>
        <dbReference type="ChEBI" id="CHEBI:15378"/>
        <dbReference type="ChEBI" id="CHEBI:27130"/>
        <dbReference type="ChEBI" id="CHEBI:29950"/>
        <dbReference type="ChEBI" id="CHEBI:50058"/>
        <dbReference type="ChEBI" id="CHEBI:57856"/>
        <dbReference type="ChEBI" id="CHEBI:57925"/>
        <dbReference type="ChEBI" id="CHEBI:59789"/>
        <dbReference type="ChEBI" id="CHEBI:183640"/>
        <dbReference type="EC" id="2.1.1.137"/>
    </reaction>
</comment>
<keyword evidence="2" id="KW-0949">S-adenosyl-L-methionine</keyword>
<dbReference type="InterPro" id="IPR029063">
    <property type="entry name" value="SAM-dependent_MTases_sf"/>
</dbReference>
<comment type="similarity">
    <text evidence="3">Belongs to the methyltransferase superfamily. Arsenite methyltransferase family.</text>
</comment>
<feature type="compositionally biased region" description="Basic and acidic residues" evidence="9">
    <location>
        <begin position="26"/>
        <end position="35"/>
    </location>
</feature>
<dbReference type="GO" id="GO:0030791">
    <property type="term" value="F:arsenite methyltransferase activity"/>
    <property type="evidence" value="ECO:0007669"/>
    <property type="project" value="UniProtKB-EC"/>
</dbReference>
<evidence type="ECO:0000256" key="1">
    <source>
        <dbReference type="ARBA" id="ARBA00022679"/>
    </source>
</evidence>
<protein>
    <recommendedName>
        <fullName evidence="5">Arsenite methyltransferase</fullName>
        <ecNumber evidence="4">2.1.1.137</ecNumber>
    </recommendedName>
</protein>
<evidence type="ECO:0000256" key="9">
    <source>
        <dbReference type="SAM" id="MobiDB-lite"/>
    </source>
</evidence>
<evidence type="ECO:0000313" key="11">
    <source>
        <dbReference type="EMBL" id="CEM48020.1"/>
    </source>
</evidence>
<keyword evidence="1" id="KW-0808">Transferase</keyword>
<dbReference type="PANTHER" id="PTHR43675">
    <property type="entry name" value="ARSENITE METHYLTRANSFERASE"/>
    <property type="match status" value="1"/>
</dbReference>
<dbReference type="Pfam" id="PF13847">
    <property type="entry name" value="Methyltransf_31"/>
    <property type="match status" value="1"/>
</dbReference>
<dbReference type="InterPro" id="IPR026669">
    <property type="entry name" value="Arsenite_MeTrfase-like"/>
</dbReference>
<evidence type="ECO:0000256" key="5">
    <source>
        <dbReference type="ARBA" id="ARBA00034545"/>
    </source>
</evidence>
<dbReference type="InterPro" id="IPR025714">
    <property type="entry name" value="Methyltranfer_dom"/>
</dbReference>
<dbReference type="EC" id="2.1.1.137" evidence="4"/>
<evidence type="ECO:0000256" key="8">
    <source>
        <dbReference type="ARBA" id="ARBA00048428"/>
    </source>
</evidence>
<dbReference type="PANTHER" id="PTHR43675:SF8">
    <property type="entry name" value="ARSENITE METHYLTRANSFERASE"/>
    <property type="match status" value="1"/>
</dbReference>
<dbReference type="EMBL" id="CDMZ01003910">
    <property type="protein sequence ID" value="CEM48020.1"/>
    <property type="molecule type" value="Genomic_DNA"/>
</dbReference>
<sequence>MDGARLISSCQSVSGGSHKQAFGGTPERREDGESVREAVKEYYGKVLKSSDDLKTNVCLLKPKKMSPRLREAHSHVHPVVLSKYFGCGSVFPDEMEGKRVLDLGCGAGKDVYVLAQLVGEGGCVVGVDMTEEVLETAREHEEWHKARFGYAKKNTEFVKGQLEALDSIESLAEGSFDVIVSNCVVNLTADKGAVLKGIFRLLKEGGEFYFSDMYADRRIPMCLQKDTMLWGEGLGGASYWGDFLRFTRQAGFVSPRLVSSDRISIRNPEVAARVGHIQYFSAVYRLFKAAPGSLESSEEDYGQAVVYKGGVEGAAEEFSFDAQNSFVKGRVVLVSGNTWTLLRTSRFARHFKFIGDFSTHLGLFDPKKPGETVTPFTVAV</sequence>
<evidence type="ECO:0000256" key="3">
    <source>
        <dbReference type="ARBA" id="ARBA00034487"/>
    </source>
</evidence>
<dbReference type="VEuPathDB" id="CryptoDB:Cvel_8618"/>
<accession>A0A0G4HUJ1</accession>
<name>A0A0G4HUJ1_9ALVE</name>
<reference evidence="11" key="1">
    <citation type="submission" date="2014-11" db="EMBL/GenBank/DDBJ databases">
        <authorList>
            <person name="Otto D Thomas"/>
            <person name="Naeem Raeece"/>
        </authorList>
    </citation>
    <scope>NUCLEOTIDE SEQUENCE</scope>
</reference>